<gene>
    <name evidence="4" type="ORF">LTR78_000872</name>
</gene>
<comment type="caution">
    <text evidence="4">The sequence shown here is derived from an EMBL/GenBank/DDBJ whole genome shotgun (WGS) entry which is preliminary data.</text>
</comment>
<dbReference type="EMBL" id="JAUTXT010000002">
    <property type="protein sequence ID" value="KAK3679311.1"/>
    <property type="molecule type" value="Genomic_DNA"/>
</dbReference>
<keyword evidence="2" id="KW-0539">Nucleus</keyword>
<comment type="subcellular location">
    <subcellularLocation>
        <location evidence="1">Nucleus</location>
    </subcellularLocation>
</comment>
<organism evidence="4 5">
    <name type="scientific">Recurvomyces mirabilis</name>
    <dbReference type="NCBI Taxonomy" id="574656"/>
    <lineage>
        <taxon>Eukaryota</taxon>
        <taxon>Fungi</taxon>
        <taxon>Dikarya</taxon>
        <taxon>Ascomycota</taxon>
        <taxon>Pezizomycotina</taxon>
        <taxon>Dothideomycetes</taxon>
        <taxon>Dothideomycetidae</taxon>
        <taxon>Mycosphaerellales</taxon>
        <taxon>Teratosphaeriaceae</taxon>
        <taxon>Recurvomyces</taxon>
    </lineage>
</organism>
<dbReference type="InterPro" id="IPR050613">
    <property type="entry name" value="Sec_Metabolite_Reg"/>
</dbReference>
<dbReference type="AlphaFoldDB" id="A0AAE0WWW6"/>
<feature type="domain" description="Xylanolytic transcriptional activator regulatory" evidence="3">
    <location>
        <begin position="249"/>
        <end position="323"/>
    </location>
</feature>
<dbReference type="GO" id="GO:0005634">
    <property type="term" value="C:nucleus"/>
    <property type="evidence" value="ECO:0007669"/>
    <property type="project" value="UniProtKB-SubCell"/>
</dbReference>
<dbReference type="InterPro" id="IPR007219">
    <property type="entry name" value="XnlR_reg_dom"/>
</dbReference>
<dbReference type="Proteomes" id="UP001274830">
    <property type="component" value="Unassembled WGS sequence"/>
</dbReference>
<evidence type="ECO:0000256" key="2">
    <source>
        <dbReference type="ARBA" id="ARBA00023242"/>
    </source>
</evidence>
<dbReference type="SMART" id="SM00906">
    <property type="entry name" value="Fungal_trans"/>
    <property type="match status" value="1"/>
</dbReference>
<dbReference type="PANTHER" id="PTHR31001:SF49">
    <property type="entry name" value="ZN(II)2CYS6 TRANSCRIPTION FACTOR (EUROFUNG)"/>
    <property type="match status" value="1"/>
</dbReference>
<dbReference type="GO" id="GO:0006351">
    <property type="term" value="P:DNA-templated transcription"/>
    <property type="evidence" value="ECO:0007669"/>
    <property type="project" value="InterPro"/>
</dbReference>
<sequence>MKAEVMREKVDRLESFVNQLRQTDTGKDESAVEHKDDTAAIAQPATDLAHTVGRLKVTDAGVVHFVGPSHWEAIIDDITEVKTYFEEQGREEQSPPDDIWQIPQSSIAVADIILRITQLYSLEDLLHLVPPKYTMDRLVVLWFHCDDALRLLTHPPTFQAEYEKFWRDPGAVSPAWLALLLAIASVGAEMSNQATDDPVMQSMAEDLRRMTAHALLIADYVRPQAHAIEALLLHIKSLLLKNNDVTSETYILLGCVTRLCTQGGYHRDPRHNPEISPVQAEMRRRVWGAICAYDIKMCYQLGLVSVINCTTHDTAEPLNYTDADLTADPLPPPRPWSEVTPVTYCLAYHHISTIFGDIIMSTHAAQIPEPGEIETLCHRLLQARDSLPSGMKMKALDQSICDPTELRTGRYTLEFAHLKAVCVLYQRYIGLEGYEEEQRRCIHAAKELIQHQLVLLNAAQPGNNLTVTRAFLVQFIHDFNLAAMILCSVLKSRQATGSPPTVDQGLEYALPEMLELCVLWESYSTKSMKARHALRAIHRFLKQNVLGLTDPIPNGRVNAAGSNGTERNFENKGTYMNDNLQKVTQQLGMLSPGQGMMDPLTPYLPANFLETDQNQMMRELFGADYANYADQPGIWP</sequence>
<dbReference type="GO" id="GO:0003677">
    <property type="term" value="F:DNA binding"/>
    <property type="evidence" value="ECO:0007669"/>
    <property type="project" value="InterPro"/>
</dbReference>
<proteinExistence type="predicted"/>
<dbReference type="CDD" id="cd12148">
    <property type="entry name" value="fungal_TF_MHR"/>
    <property type="match status" value="1"/>
</dbReference>
<dbReference type="PANTHER" id="PTHR31001">
    <property type="entry name" value="UNCHARACTERIZED TRANSCRIPTIONAL REGULATORY PROTEIN"/>
    <property type="match status" value="1"/>
</dbReference>
<protein>
    <recommendedName>
        <fullName evidence="3">Xylanolytic transcriptional activator regulatory domain-containing protein</fullName>
    </recommendedName>
</protein>
<dbReference type="Pfam" id="PF04082">
    <property type="entry name" value="Fungal_trans"/>
    <property type="match status" value="1"/>
</dbReference>
<evidence type="ECO:0000259" key="3">
    <source>
        <dbReference type="SMART" id="SM00906"/>
    </source>
</evidence>
<name>A0AAE0WWW6_9PEZI</name>
<keyword evidence="5" id="KW-1185">Reference proteome</keyword>
<evidence type="ECO:0000313" key="5">
    <source>
        <dbReference type="Proteomes" id="UP001274830"/>
    </source>
</evidence>
<reference evidence="4" key="1">
    <citation type="submission" date="2023-07" db="EMBL/GenBank/DDBJ databases">
        <title>Black Yeasts Isolated from many extreme environments.</title>
        <authorList>
            <person name="Coleine C."/>
            <person name="Stajich J.E."/>
            <person name="Selbmann L."/>
        </authorList>
    </citation>
    <scope>NUCLEOTIDE SEQUENCE</scope>
    <source>
        <strain evidence="4">CCFEE 5485</strain>
    </source>
</reference>
<accession>A0AAE0WWW6</accession>
<evidence type="ECO:0000313" key="4">
    <source>
        <dbReference type="EMBL" id="KAK3679311.1"/>
    </source>
</evidence>
<dbReference type="GO" id="GO:0008270">
    <property type="term" value="F:zinc ion binding"/>
    <property type="evidence" value="ECO:0007669"/>
    <property type="project" value="InterPro"/>
</dbReference>
<evidence type="ECO:0000256" key="1">
    <source>
        <dbReference type="ARBA" id="ARBA00004123"/>
    </source>
</evidence>